<name>A0ABT5RUK1_9BURK</name>
<protein>
    <submittedName>
        <fullName evidence="1">Uncharacterized protein</fullName>
    </submittedName>
</protein>
<accession>A0ABT5RUK1</accession>
<keyword evidence="2" id="KW-1185">Reference proteome</keyword>
<proteinExistence type="predicted"/>
<dbReference type="Proteomes" id="UP001148932">
    <property type="component" value="Unassembled WGS sequence"/>
</dbReference>
<reference evidence="1" key="1">
    <citation type="submission" date="2022-10" db="EMBL/GenBank/DDBJ databases">
        <title>Description of microaerobic benzene degrading bacteria.</title>
        <authorList>
            <person name="Bedics A."/>
            <person name="Tancsics A."/>
            <person name="Banerjee S."/>
        </authorList>
    </citation>
    <scope>NUCLEOTIDE SEQUENCE</scope>
    <source>
        <strain evidence="1">D2M1</strain>
    </source>
</reference>
<evidence type="ECO:0000313" key="1">
    <source>
        <dbReference type="EMBL" id="MDD2177380.1"/>
    </source>
</evidence>
<dbReference type="EMBL" id="JAPCKI010000003">
    <property type="protein sequence ID" value="MDD2177380.1"/>
    <property type="molecule type" value="Genomic_DNA"/>
</dbReference>
<organism evidence="1 2">
    <name type="scientific">Acidovorax benzenivorans</name>
    <dbReference type="NCBI Taxonomy" id="2987520"/>
    <lineage>
        <taxon>Bacteria</taxon>
        <taxon>Pseudomonadati</taxon>
        <taxon>Pseudomonadota</taxon>
        <taxon>Betaproteobacteria</taxon>
        <taxon>Burkholderiales</taxon>
        <taxon>Comamonadaceae</taxon>
        <taxon>Acidovorax</taxon>
    </lineage>
</organism>
<comment type="caution">
    <text evidence="1">The sequence shown here is derived from an EMBL/GenBank/DDBJ whole genome shotgun (WGS) entry which is preliminary data.</text>
</comment>
<sequence length="54" mass="6099">MILPDAPLYDRDGLTQHPSTMAWHGMALQAADWLDHTTKKSEDEHHLLSPNHAP</sequence>
<evidence type="ECO:0000313" key="2">
    <source>
        <dbReference type="Proteomes" id="UP001148932"/>
    </source>
</evidence>
<gene>
    <name evidence="1" type="ORF">OIN59_08020</name>
</gene>
<dbReference type="RefSeq" id="WP_274108991.1">
    <property type="nucleotide sequence ID" value="NZ_JAPCKI010000003.1"/>
</dbReference>